<evidence type="ECO:0000313" key="7">
    <source>
        <dbReference type="Proteomes" id="UP000183567"/>
    </source>
</evidence>
<dbReference type="Gene3D" id="1.10.30.10">
    <property type="entry name" value="High mobility group box domain"/>
    <property type="match status" value="1"/>
</dbReference>
<gene>
    <name evidence="6" type="ORF">AZE42_00740</name>
</gene>
<protein>
    <recommendedName>
        <fullName evidence="5">HMG box domain-containing protein</fullName>
    </recommendedName>
</protein>
<dbReference type="EMBL" id="LVVM01001530">
    <property type="protein sequence ID" value="OJA18365.1"/>
    <property type="molecule type" value="Genomic_DNA"/>
</dbReference>
<feature type="compositionally biased region" description="Low complexity" evidence="4">
    <location>
        <begin position="192"/>
        <end position="202"/>
    </location>
</feature>
<accession>A0A1J8QBL4</accession>
<dbReference type="SUPFAM" id="SSF47095">
    <property type="entry name" value="HMG-box"/>
    <property type="match status" value="1"/>
</dbReference>
<evidence type="ECO:0000256" key="1">
    <source>
        <dbReference type="ARBA" id="ARBA00023125"/>
    </source>
</evidence>
<keyword evidence="1 3" id="KW-0238">DNA-binding</keyword>
<evidence type="ECO:0000256" key="4">
    <source>
        <dbReference type="SAM" id="MobiDB-lite"/>
    </source>
</evidence>
<feature type="region of interest" description="Disordered" evidence="4">
    <location>
        <begin position="164"/>
        <end position="291"/>
    </location>
</feature>
<sequence>MPPKEAKEELDLNEKKAQLAIQFNNAALQFSALADVLSKAVTEVPIDEATVNNLTELLNAAIAKPSRKRKLVALEIGDDGLPKKKKREKKLKDPNAPKGPASAYILFQNDLRAAYKKEHPEMNNKELLRLIGDQWKALEEGKKDFYREQHSKAKKKHDIDLAAYNAQNPDAVPSDAKDTEKKKKKQKDEASEPPAVAKAAPKTTKKAASKAAKVAPKSAEIVDSSASEADETSEAEVEVEVTDAESSDEEPAPKTKAKATSEEDDSGSEDSSEEEEVHPPPRPAASKKSKK</sequence>
<dbReference type="PANTHER" id="PTHR46040:SF3">
    <property type="entry name" value="HIGH MOBILITY GROUP PROTEIN 2"/>
    <property type="match status" value="1"/>
</dbReference>
<dbReference type="GO" id="GO:0003677">
    <property type="term" value="F:DNA binding"/>
    <property type="evidence" value="ECO:0007669"/>
    <property type="project" value="UniProtKB-UniRule"/>
</dbReference>
<dbReference type="STRING" id="180088.A0A1J8QBL4"/>
<dbReference type="SMART" id="SM00398">
    <property type="entry name" value="HMG"/>
    <property type="match status" value="1"/>
</dbReference>
<feature type="compositionally biased region" description="Low complexity" evidence="4">
    <location>
        <begin position="209"/>
        <end position="227"/>
    </location>
</feature>
<dbReference type="InterPro" id="IPR051965">
    <property type="entry name" value="ChromReg_NeuronalGeneExpr"/>
</dbReference>
<feature type="domain" description="HMG box" evidence="5">
    <location>
        <begin position="97"/>
        <end position="165"/>
    </location>
</feature>
<dbReference type="CDD" id="cd22012">
    <property type="entry name" value="HMG-box_ABF2_IXR1-like_rpt2"/>
    <property type="match status" value="1"/>
</dbReference>
<dbReference type="InterPro" id="IPR009071">
    <property type="entry name" value="HMG_box_dom"/>
</dbReference>
<dbReference type="PROSITE" id="PS50118">
    <property type="entry name" value="HMG_BOX_2"/>
    <property type="match status" value="1"/>
</dbReference>
<keyword evidence="2 3" id="KW-0539">Nucleus</keyword>
<feature type="compositionally biased region" description="Acidic residues" evidence="4">
    <location>
        <begin position="228"/>
        <end position="250"/>
    </location>
</feature>
<dbReference type="GO" id="GO:0005634">
    <property type="term" value="C:nucleus"/>
    <property type="evidence" value="ECO:0007669"/>
    <property type="project" value="UniProtKB-UniRule"/>
</dbReference>
<proteinExistence type="predicted"/>
<dbReference type="PANTHER" id="PTHR46040">
    <property type="entry name" value="HIGH MOBILITY GROUP PROTEIN 2"/>
    <property type="match status" value="1"/>
</dbReference>
<dbReference type="InterPro" id="IPR036910">
    <property type="entry name" value="HMG_box_dom_sf"/>
</dbReference>
<feature type="region of interest" description="Disordered" evidence="4">
    <location>
        <begin position="83"/>
        <end position="102"/>
    </location>
</feature>
<organism evidence="6 7">
    <name type="scientific">Rhizopogon vesiculosus</name>
    <dbReference type="NCBI Taxonomy" id="180088"/>
    <lineage>
        <taxon>Eukaryota</taxon>
        <taxon>Fungi</taxon>
        <taxon>Dikarya</taxon>
        <taxon>Basidiomycota</taxon>
        <taxon>Agaricomycotina</taxon>
        <taxon>Agaricomycetes</taxon>
        <taxon>Agaricomycetidae</taxon>
        <taxon>Boletales</taxon>
        <taxon>Suillineae</taxon>
        <taxon>Rhizopogonaceae</taxon>
        <taxon>Rhizopogon</taxon>
    </lineage>
</organism>
<evidence type="ECO:0000256" key="3">
    <source>
        <dbReference type="PROSITE-ProRule" id="PRU00267"/>
    </source>
</evidence>
<dbReference type="OrthoDB" id="1919336at2759"/>
<feature type="DNA-binding region" description="HMG box" evidence="3">
    <location>
        <begin position="97"/>
        <end position="165"/>
    </location>
</feature>
<evidence type="ECO:0000256" key="2">
    <source>
        <dbReference type="ARBA" id="ARBA00023242"/>
    </source>
</evidence>
<comment type="caution">
    <text evidence="6">The sequence shown here is derived from an EMBL/GenBank/DDBJ whole genome shotgun (WGS) entry which is preliminary data.</text>
</comment>
<dbReference type="Pfam" id="PF00505">
    <property type="entry name" value="HMG_box"/>
    <property type="match status" value="1"/>
</dbReference>
<dbReference type="GO" id="GO:0010468">
    <property type="term" value="P:regulation of gene expression"/>
    <property type="evidence" value="ECO:0007669"/>
    <property type="project" value="TreeGrafter"/>
</dbReference>
<feature type="compositionally biased region" description="Basic and acidic residues" evidence="4">
    <location>
        <begin position="175"/>
        <end position="190"/>
    </location>
</feature>
<name>A0A1J8QBL4_9AGAM</name>
<dbReference type="Proteomes" id="UP000183567">
    <property type="component" value="Unassembled WGS sequence"/>
</dbReference>
<reference evidence="6 7" key="1">
    <citation type="submission" date="2016-03" db="EMBL/GenBank/DDBJ databases">
        <title>Comparative genomics of the ectomycorrhizal sister species Rhizopogon vinicolor and Rhizopogon vesiculosus (Basidiomycota: Boletales) reveals a divergence of the mating type B locus.</title>
        <authorList>
            <person name="Mujic A.B."/>
            <person name="Kuo A."/>
            <person name="Tritt A."/>
            <person name="Lipzen A."/>
            <person name="Chen C."/>
            <person name="Johnson J."/>
            <person name="Sharma A."/>
            <person name="Barry K."/>
            <person name="Grigoriev I.V."/>
            <person name="Spatafora J.W."/>
        </authorList>
    </citation>
    <scope>NUCLEOTIDE SEQUENCE [LARGE SCALE GENOMIC DNA]</scope>
    <source>
        <strain evidence="6 7">AM-OR11-056</strain>
    </source>
</reference>
<evidence type="ECO:0000259" key="5">
    <source>
        <dbReference type="PROSITE" id="PS50118"/>
    </source>
</evidence>
<keyword evidence="7" id="KW-1185">Reference proteome</keyword>
<dbReference type="AlphaFoldDB" id="A0A1J8QBL4"/>
<feature type="compositionally biased region" description="Acidic residues" evidence="4">
    <location>
        <begin position="262"/>
        <end position="276"/>
    </location>
</feature>
<evidence type="ECO:0000313" key="6">
    <source>
        <dbReference type="EMBL" id="OJA18365.1"/>
    </source>
</evidence>